<proteinExistence type="predicted"/>
<evidence type="ECO:0000313" key="2">
    <source>
        <dbReference type="Proteomes" id="UP000054270"/>
    </source>
</evidence>
<protein>
    <submittedName>
        <fullName evidence="1">Uncharacterized protein</fullName>
    </submittedName>
</protein>
<keyword evidence="2" id="KW-1185">Reference proteome</keyword>
<dbReference type="Proteomes" id="UP000054270">
    <property type="component" value="Unassembled WGS sequence"/>
</dbReference>
<dbReference type="EMBL" id="KN817653">
    <property type="protein sequence ID" value="KJA15147.1"/>
    <property type="molecule type" value="Genomic_DNA"/>
</dbReference>
<name>A0A0D2KKI4_HYPSF</name>
<sequence>MPHLTVTSTMRNFVNLSPGQLAILHDHDAIMGSVVPGQGFIFSTQSNYLTAYHHGFNGPTMLFSKQTVNGRREIVLQFWKSVSIQCRVETVAFYPRSDFIEPGQPVDSKISRGSTVYLAIGKTIDGFHISEQMPLQICDSQTTAPTGGPDGTIQIVTSRSLRYRFTYQKPFGIPVMYRTDPMRVW</sequence>
<organism evidence="1 2">
    <name type="scientific">Hypholoma sublateritium (strain FD-334 SS-4)</name>
    <dbReference type="NCBI Taxonomy" id="945553"/>
    <lineage>
        <taxon>Eukaryota</taxon>
        <taxon>Fungi</taxon>
        <taxon>Dikarya</taxon>
        <taxon>Basidiomycota</taxon>
        <taxon>Agaricomycotina</taxon>
        <taxon>Agaricomycetes</taxon>
        <taxon>Agaricomycetidae</taxon>
        <taxon>Agaricales</taxon>
        <taxon>Agaricineae</taxon>
        <taxon>Strophariaceae</taxon>
        <taxon>Hypholoma</taxon>
    </lineage>
</organism>
<evidence type="ECO:0000313" key="1">
    <source>
        <dbReference type="EMBL" id="KJA15147.1"/>
    </source>
</evidence>
<dbReference type="AlphaFoldDB" id="A0A0D2KKI4"/>
<gene>
    <name evidence="1" type="ORF">HYPSUDRAFT_398533</name>
</gene>
<reference evidence="2" key="1">
    <citation type="submission" date="2014-04" db="EMBL/GenBank/DDBJ databases">
        <title>Evolutionary Origins and Diversification of the Mycorrhizal Mutualists.</title>
        <authorList>
            <consortium name="DOE Joint Genome Institute"/>
            <consortium name="Mycorrhizal Genomics Consortium"/>
            <person name="Kohler A."/>
            <person name="Kuo A."/>
            <person name="Nagy L.G."/>
            <person name="Floudas D."/>
            <person name="Copeland A."/>
            <person name="Barry K.W."/>
            <person name="Cichocki N."/>
            <person name="Veneault-Fourrey C."/>
            <person name="LaButti K."/>
            <person name="Lindquist E.A."/>
            <person name="Lipzen A."/>
            <person name="Lundell T."/>
            <person name="Morin E."/>
            <person name="Murat C."/>
            <person name="Riley R."/>
            <person name="Ohm R."/>
            <person name="Sun H."/>
            <person name="Tunlid A."/>
            <person name="Henrissat B."/>
            <person name="Grigoriev I.V."/>
            <person name="Hibbett D.S."/>
            <person name="Martin F."/>
        </authorList>
    </citation>
    <scope>NUCLEOTIDE SEQUENCE [LARGE SCALE GENOMIC DNA]</scope>
    <source>
        <strain evidence="2">FD-334 SS-4</strain>
    </source>
</reference>
<accession>A0A0D2KKI4</accession>